<dbReference type="SMART" id="SM00082">
    <property type="entry name" value="LRRCT"/>
    <property type="match status" value="1"/>
</dbReference>
<dbReference type="InterPro" id="IPR050541">
    <property type="entry name" value="LRR_TM_domain-containing"/>
</dbReference>
<comment type="subcellular location">
    <subcellularLocation>
        <location evidence="1">Membrane</location>
        <topology evidence="1">Single-pass membrane protein</topology>
    </subcellularLocation>
</comment>
<dbReference type="WBParaSite" id="SSLN_0001394401-mRNA-1">
    <property type="protein sequence ID" value="SSLN_0001394401-mRNA-1"/>
    <property type="gene ID" value="SSLN_0001394401"/>
</dbReference>
<keyword evidence="8" id="KW-1015">Disulfide bond</keyword>
<feature type="domain" description="Ig-like" evidence="13">
    <location>
        <begin position="281"/>
        <end position="383"/>
    </location>
</feature>
<accession>A0A183TAE2</accession>
<evidence type="ECO:0000256" key="6">
    <source>
        <dbReference type="ARBA" id="ARBA00022989"/>
    </source>
</evidence>
<dbReference type="PROSITE" id="PS51450">
    <property type="entry name" value="LRR"/>
    <property type="match status" value="1"/>
</dbReference>
<organism evidence="16">
    <name type="scientific">Schistocephalus solidus</name>
    <name type="common">Tapeworm</name>
    <dbReference type="NCBI Taxonomy" id="70667"/>
    <lineage>
        <taxon>Eukaryota</taxon>
        <taxon>Metazoa</taxon>
        <taxon>Spiralia</taxon>
        <taxon>Lophotrochozoa</taxon>
        <taxon>Platyhelminthes</taxon>
        <taxon>Cestoda</taxon>
        <taxon>Eucestoda</taxon>
        <taxon>Diphyllobothriidea</taxon>
        <taxon>Diphyllobothriidae</taxon>
        <taxon>Schistocephalus</taxon>
    </lineage>
</organism>
<keyword evidence="4 12" id="KW-0732">Signal</keyword>
<evidence type="ECO:0000256" key="3">
    <source>
        <dbReference type="ARBA" id="ARBA00022692"/>
    </source>
</evidence>
<evidence type="ECO:0000256" key="1">
    <source>
        <dbReference type="ARBA" id="ARBA00004167"/>
    </source>
</evidence>
<feature type="signal peptide" evidence="12">
    <location>
        <begin position="1"/>
        <end position="26"/>
    </location>
</feature>
<evidence type="ECO:0000313" key="14">
    <source>
        <dbReference type="EMBL" id="VDL99825.1"/>
    </source>
</evidence>
<dbReference type="Pfam" id="PF01463">
    <property type="entry name" value="LRRCT"/>
    <property type="match status" value="1"/>
</dbReference>
<name>A0A183TAE2_SCHSO</name>
<dbReference type="InterPro" id="IPR003598">
    <property type="entry name" value="Ig_sub2"/>
</dbReference>
<dbReference type="InterPro" id="IPR000483">
    <property type="entry name" value="Cys-rich_flank_reg_C"/>
</dbReference>
<dbReference type="PROSITE" id="PS50835">
    <property type="entry name" value="IG_LIKE"/>
    <property type="match status" value="1"/>
</dbReference>
<reference evidence="16" key="1">
    <citation type="submission" date="2016-06" db="UniProtKB">
        <authorList>
            <consortium name="WormBaseParasite"/>
        </authorList>
    </citation>
    <scope>IDENTIFICATION</scope>
</reference>
<proteinExistence type="predicted"/>
<dbReference type="Gene3D" id="3.80.10.10">
    <property type="entry name" value="Ribonuclease Inhibitor"/>
    <property type="match status" value="2"/>
</dbReference>
<evidence type="ECO:0000259" key="13">
    <source>
        <dbReference type="PROSITE" id="PS50835"/>
    </source>
</evidence>
<dbReference type="EMBL" id="UYSU01038085">
    <property type="protein sequence ID" value="VDL99825.1"/>
    <property type="molecule type" value="Genomic_DNA"/>
</dbReference>
<evidence type="ECO:0000256" key="9">
    <source>
        <dbReference type="ARBA" id="ARBA00023180"/>
    </source>
</evidence>
<feature type="compositionally biased region" description="Polar residues" evidence="10">
    <location>
        <begin position="529"/>
        <end position="541"/>
    </location>
</feature>
<dbReference type="STRING" id="70667.A0A183TAE2"/>
<evidence type="ECO:0000256" key="4">
    <source>
        <dbReference type="ARBA" id="ARBA00022729"/>
    </source>
</evidence>
<dbReference type="AlphaFoldDB" id="A0A183TAE2"/>
<keyword evidence="5" id="KW-0677">Repeat</keyword>
<keyword evidence="3 11" id="KW-0812">Transmembrane</keyword>
<dbReference type="InterPro" id="IPR013098">
    <property type="entry name" value="Ig_I-set"/>
</dbReference>
<dbReference type="InterPro" id="IPR007110">
    <property type="entry name" value="Ig-like_dom"/>
</dbReference>
<dbReference type="SMART" id="SM00369">
    <property type="entry name" value="LRR_TYP"/>
    <property type="match status" value="4"/>
</dbReference>
<dbReference type="Gene3D" id="2.60.40.10">
    <property type="entry name" value="Immunoglobulins"/>
    <property type="match status" value="1"/>
</dbReference>
<evidence type="ECO:0000256" key="7">
    <source>
        <dbReference type="ARBA" id="ARBA00023136"/>
    </source>
</evidence>
<dbReference type="InterPro" id="IPR036179">
    <property type="entry name" value="Ig-like_dom_sf"/>
</dbReference>
<dbReference type="SUPFAM" id="SSF48726">
    <property type="entry name" value="Immunoglobulin"/>
    <property type="match status" value="1"/>
</dbReference>
<keyword evidence="6 11" id="KW-1133">Transmembrane helix</keyword>
<keyword evidence="7 11" id="KW-0472">Membrane</keyword>
<dbReference type="OrthoDB" id="6240959at2759"/>
<keyword evidence="15" id="KW-1185">Reference proteome</keyword>
<evidence type="ECO:0000256" key="8">
    <source>
        <dbReference type="ARBA" id="ARBA00023157"/>
    </source>
</evidence>
<feature type="transmembrane region" description="Helical" evidence="11">
    <location>
        <begin position="405"/>
        <end position="430"/>
    </location>
</feature>
<feature type="region of interest" description="Disordered" evidence="10">
    <location>
        <begin position="527"/>
        <end position="556"/>
    </location>
</feature>
<dbReference type="InterPro" id="IPR003599">
    <property type="entry name" value="Ig_sub"/>
</dbReference>
<evidence type="ECO:0000256" key="5">
    <source>
        <dbReference type="ARBA" id="ARBA00022737"/>
    </source>
</evidence>
<dbReference type="InterPro" id="IPR013783">
    <property type="entry name" value="Ig-like_fold"/>
</dbReference>
<dbReference type="Pfam" id="PF07679">
    <property type="entry name" value="I-set"/>
    <property type="match status" value="1"/>
</dbReference>
<evidence type="ECO:0000313" key="16">
    <source>
        <dbReference type="WBParaSite" id="SSLN_0001394401-mRNA-1"/>
    </source>
</evidence>
<sequence length="570" mass="63486">MSSHHHRTECRVVTAFFLGLLVGALATTRCPLTLNAGRYACRGRGLKEVPVPIGGPEKNHHAIDDLDISNNFIEILHPDSFKPYPRLRILRLERNRLWRITEEAFRSLPHLEQLYLRGNRLAIQPGGLNSRALTSLGGLRVLDLSENPIGYLPGQIFKPLVNLVELQLETMVRDVAFQRNCFEGLAALRRLSLAHNKFKTLPAFLAEEFRRLPSLKEVKLEGNSWNCDCHLSWISASMRWRAHGGLDDTSPEGNEPRCSQPEALANRPLFSLPHSEFQCAPVALNRETTQVHEAEVGATVTLVCNFHVQPRGYIRWYKDDQVIQRRTGWQRLQQQQQQESMTRVDRQLLLHQTNLTLFGVQPGRDDGLYVCETGNKRGKASVLFPLKVIYPDAEARVARLAANNALLLALILGGCLLMILAAAVVALLWYRKAKAAEGRARLLTTPSSSSTAAAAAAAASDGLYTCETKVELAGDWSETITRLVEGEDQQGGQSGPLQKPPAEHGLLLTRLYVGWTCEEQNAVAAPFWQTDSGQKPTQQRQGDYPTGGNRTSSHAPYYVRTVKVHTNDGH</sequence>
<gene>
    <name evidence="14" type="ORF">SSLN_LOCUS13440</name>
</gene>
<reference evidence="14 15" key="2">
    <citation type="submission" date="2018-11" db="EMBL/GenBank/DDBJ databases">
        <authorList>
            <consortium name="Pathogen Informatics"/>
        </authorList>
    </citation>
    <scope>NUCLEOTIDE SEQUENCE [LARGE SCALE GENOMIC DNA]</scope>
    <source>
        <strain evidence="14 15">NST_G2</strain>
    </source>
</reference>
<dbReference type="SUPFAM" id="SSF52058">
    <property type="entry name" value="L domain-like"/>
    <property type="match status" value="1"/>
</dbReference>
<dbReference type="GO" id="GO:0005886">
    <property type="term" value="C:plasma membrane"/>
    <property type="evidence" value="ECO:0007669"/>
    <property type="project" value="TreeGrafter"/>
</dbReference>
<dbReference type="Proteomes" id="UP000275846">
    <property type="component" value="Unassembled WGS sequence"/>
</dbReference>
<evidence type="ECO:0000256" key="2">
    <source>
        <dbReference type="ARBA" id="ARBA00022614"/>
    </source>
</evidence>
<dbReference type="InterPro" id="IPR032675">
    <property type="entry name" value="LRR_dom_sf"/>
</dbReference>
<dbReference type="PANTHER" id="PTHR24369">
    <property type="entry name" value="ANTIGEN BSP, PUTATIVE-RELATED"/>
    <property type="match status" value="1"/>
</dbReference>
<evidence type="ECO:0000256" key="11">
    <source>
        <dbReference type="SAM" id="Phobius"/>
    </source>
</evidence>
<dbReference type="CDD" id="cd00096">
    <property type="entry name" value="Ig"/>
    <property type="match status" value="1"/>
</dbReference>
<evidence type="ECO:0000256" key="12">
    <source>
        <dbReference type="SAM" id="SignalP"/>
    </source>
</evidence>
<dbReference type="InterPro" id="IPR001611">
    <property type="entry name" value="Leu-rich_rpt"/>
</dbReference>
<evidence type="ECO:0000256" key="10">
    <source>
        <dbReference type="SAM" id="MobiDB-lite"/>
    </source>
</evidence>
<dbReference type="Pfam" id="PF13855">
    <property type="entry name" value="LRR_8"/>
    <property type="match status" value="1"/>
</dbReference>
<protein>
    <submittedName>
        <fullName evidence="16">Leucine-rich repeat and fibronectin type-III domain-containing protein 5</fullName>
    </submittedName>
</protein>
<dbReference type="SMART" id="SM00408">
    <property type="entry name" value="IGc2"/>
    <property type="match status" value="1"/>
</dbReference>
<keyword evidence="9" id="KW-0325">Glycoprotein</keyword>
<dbReference type="SMART" id="SM00409">
    <property type="entry name" value="IG"/>
    <property type="match status" value="1"/>
</dbReference>
<evidence type="ECO:0000313" key="15">
    <source>
        <dbReference type="Proteomes" id="UP000275846"/>
    </source>
</evidence>
<keyword evidence="2" id="KW-0433">Leucine-rich repeat</keyword>
<dbReference type="InterPro" id="IPR003591">
    <property type="entry name" value="Leu-rich_rpt_typical-subtyp"/>
</dbReference>
<dbReference type="PANTHER" id="PTHR24369:SF210">
    <property type="entry name" value="CHAOPTIN-RELATED"/>
    <property type="match status" value="1"/>
</dbReference>
<feature type="chain" id="PRO_5043141468" evidence="12">
    <location>
        <begin position="27"/>
        <end position="570"/>
    </location>
</feature>